<protein>
    <submittedName>
        <fullName evidence="1">Uncharacterized protein</fullName>
    </submittedName>
</protein>
<accession>U9UQ99</accession>
<organism evidence="1">
    <name type="scientific">Rhizophagus irregularis (strain DAOM 181602 / DAOM 197198 / MUCL 43194)</name>
    <name type="common">Arbuscular mycorrhizal fungus</name>
    <name type="synonym">Glomus intraradices</name>
    <dbReference type="NCBI Taxonomy" id="747089"/>
    <lineage>
        <taxon>Eukaryota</taxon>
        <taxon>Fungi</taxon>
        <taxon>Fungi incertae sedis</taxon>
        <taxon>Mucoromycota</taxon>
        <taxon>Glomeromycotina</taxon>
        <taxon>Glomeromycetes</taxon>
        <taxon>Glomerales</taxon>
        <taxon>Glomeraceae</taxon>
        <taxon>Rhizophagus</taxon>
    </lineage>
</organism>
<sequence length="98" mass="11017">MSRKTEPLLFIKGVYFQPTLSEIFFDGAEKALATFIENGDMPTPNPVLTSQPELPDVVMTSVNQPVTSEILRKEEINKSTRATDDKENSIGFFSWVFS</sequence>
<reference evidence="1" key="1">
    <citation type="submission" date="2013-07" db="EMBL/GenBank/DDBJ databases">
        <title>The genome of an arbuscular mycorrhizal fungus provides insights into the evolution of the oldest plant symbiosis.</title>
        <authorList>
            <consortium name="DOE Joint Genome Institute"/>
            <person name="Tisserant E."/>
            <person name="Malbreil M."/>
            <person name="Kuo A."/>
            <person name="Kohler A."/>
            <person name="Symeonidi A."/>
            <person name="Balestrini R."/>
            <person name="Charron P."/>
            <person name="Duensing N."/>
            <person name="Frei-dit-Frey N."/>
            <person name="Gianinazzi-Pearson V."/>
            <person name="Gilbert B."/>
            <person name="Handa Y."/>
            <person name="Hijri M."/>
            <person name="Kaul R."/>
            <person name="Kawaguchi M."/>
            <person name="Krajinski F."/>
            <person name="Lammers P."/>
            <person name="Lapierre D."/>
            <person name="Masclaux F.G."/>
            <person name="Murat C."/>
            <person name="Morin E."/>
            <person name="Ndikumana S."/>
            <person name="Pagni M."/>
            <person name="Petitpierre D."/>
            <person name="Requena N."/>
            <person name="Rosikiewicz P."/>
            <person name="Riley R."/>
            <person name="Saito K."/>
            <person name="San Clemente H."/>
            <person name="Shapiro H."/>
            <person name="van Tuinen D."/>
            <person name="Becard G."/>
            <person name="Bonfante P."/>
            <person name="Paszkowski U."/>
            <person name="Shachar-Hill Y."/>
            <person name="Young J.P."/>
            <person name="Sanders I.R."/>
            <person name="Henrissat B."/>
            <person name="Rensing S.A."/>
            <person name="Grigoriev I.V."/>
            <person name="Corradi N."/>
            <person name="Roux C."/>
            <person name="Martin F."/>
        </authorList>
    </citation>
    <scope>NUCLEOTIDE SEQUENCE</scope>
    <source>
        <strain evidence="1">DAOM 197198</strain>
    </source>
</reference>
<dbReference type="EMBL" id="KI275473">
    <property type="protein sequence ID" value="ESA22574.1"/>
    <property type="molecule type" value="Genomic_DNA"/>
</dbReference>
<dbReference type="AlphaFoldDB" id="U9UQ99"/>
<gene>
    <name evidence="1" type="ORF">GLOINDRAFT_16307</name>
</gene>
<name>U9UQ99_RHIID</name>
<dbReference type="HOGENOM" id="CLU_2334701_0_0_1"/>
<evidence type="ECO:0000313" key="1">
    <source>
        <dbReference type="EMBL" id="ESA22574.1"/>
    </source>
</evidence>
<proteinExistence type="predicted"/>